<sequence length="158" mass="16583">MTGSSGFDNIADTGVLHQASCVSVAGRAILIEGPPGVGKTTLLLMLLDRGATLIGDDGVRLLRQDDVLWAAPAETTRGLVEIRNVGIATFETASAPVALCLTLSADAPRFIEHAGTVLRHDCAIPALDFDPRGPAIAIRAEHALAMHGLPYPVRQPFP</sequence>
<dbReference type="GO" id="GO:0006109">
    <property type="term" value="P:regulation of carbohydrate metabolic process"/>
    <property type="evidence" value="ECO:0007669"/>
    <property type="project" value="InterPro"/>
</dbReference>
<dbReference type="OrthoDB" id="8326226at2"/>
<evidence type="ECO:0000259" key="1">
    <source>
        <dbReference type="Pfam" id="PF07475"/>
    </source>
</evidence>
<comment type="caution">
    <text evidence="2">The sequence shown here is derived from an EMBL/GenBank/DDBJ whole genome shotgun (WGS) entry which is preliminary data.</text>
</comment>
<reference evidence="2 3" key="1">
    <citation type="submission" date="2018-04" db="EMBL/GenBank/DDBJ databases">
        <title>Altererythrobacter sp. HME9302 genome sequencing and assembly.</title>
        <authorList>
            <person name="Kang H."/>
            <person name="Kim H."/>
            <person name="Joh K."/>
        </authorList>
    </citation>
    <scope>NUCLEOTIDE SEQUENCE [LARGE SCALE GENOMIC DNA]</scope>
    <source>
        <strain evidence="2 3">HME9302</strain>
    </source>
</reference>
<keyword evidence="3" id="KW-1185">Reference proteome</keyword>
<dbReference type="Pfam" id="PF07475">
    <property type="entry name" value="Hpr_kinase_C"/>
    <property type="match status" value="1"/>
</dbReference>
<gene>
    <name evidence="2" type="ORF">HME9302_01777</name>
</gene>
<name>A0A369QBG5_9SPHN</name>
<accession>A0A369QBG5</accession>
<dbReference type="EMBL" id="QBKA01000002">
    <property type="protein sequence ID" value="RDC60566.1"/>
    <property type="molecule type" value="Genomic_DNA"/>
</dbReference>
<dbReference type="RefSeq" id="WP_115366704.1">
    <property type="nucleotide sequence ID" value="NZ_QBKA01000002.1"/>
</dbReference>
<evidence type="ECO:0000313" key="3">
    <source>
        <dbReference type="Proteomes" id="UP000253727"/>
    </source>
</evidence>
<protein>
    <recommendedName>
        <fullName evidence="1">HPr kinase/phosphorylase C-terminal domain-containing protein</fullName>
    </recommendedName>
</protein>
<dbReference type="InterPro" id="IPR027417">
    <property type="entry name" value="P-loop_NTPase"/>
</dbReference>
<evidence type="ECO:0000313" key="2">
    <source>
        <dbReference type="EMBL" id="RDC60566.1"/>
    </source>
</evidence>
<dbReference type="GO" id="GO:0000155">
    <property type="term" value="F:phosphorelay sensor kinase activity"/>
    <property type="evidence" value="ECO:0007669"/>
    <property type="project" value="InterPro"/>
</dbReference>
<proteinExistence type="predicted"/>
<organism evidence="2 3">
    <name type="scientific">Alteripontixanthobacter maritimus</name>
    <dbReference type="NCBI Taxonomy" id="2161824"/>
    <lineage>
        <taxon>Bacteria</taxon>
        <taxon>Pseudomonadati</taxon>
        <taxon>Pseudomonadota</taxon>
        <taxon>Alphaproteobacteria</taxon>
        <taxon>Sphingomonadales</taxon>
        <taxon>Erythrobacteraceae</taxon>
        <taxon>Alteripontixanthobacter</taxon>
    </lineage>
</organism>
<dbReference type="GO" id="GO:0005524">
    <property type="term" value="F:ATP binding"/>
    <property type="evidence" value="ECO:0007669"/>
    <property type="project" value="InterPro"/>
</dbReference>
<dbReference type="Proteomes" id="UP000253727">
    <property type="component" value="Unassembled WGS sequence"/>
</dbReference>
<dbReference type="Gene3D" id="3.40.50.300">
    <property type="entry name" value="P-loop containing nucleotide triphosphate hydrolases"/>
    <property type="match status" value="1"/>
</dbReference>
<dbReference type="AlphaFoldDB" id="A0A369QBG5"/>
<feature type="domain" description="HPr kinase/phosphorylase C-terminal" evidence="1">
    <location>
        <begin position="16"/>
        <end position="89"/>
    </location>
</feature>
<dbReference type="InterPro" id="IPR011104">
    <property type="entry name" value="Hpr_kin/Pase_C"/>
</dbReference>
<dbReference type="SUPFAM" id="SSF53795">
    <property type="entry name" value="PEP carboxykinase-like"/>
    <property type="match status" value="1"/>
</dbReference>